<keyword evidence="3" id="KW-0597">Phosphoprotein</keyword>
<dbReference type="InterPro" id="IPR004358">
    <property type="entry name" value="Sig_transdc_His_kin-like_C"/>
</dbReference>
<dbReference type="InterPro" id="IPR003661">
    <property type="entry name" value="HisK_dim/P_dom"/>
</dbReference>
<dbReference type="Pfam" id="PF00512">
    <property type="entry name" value="HisKA"/>
    <property type="match status" value="1"/>
</dbReference>
<organism evidence="9">
    <name type="scientific">candidate division WOR-3 bacterium</name>
    <dbReference type="NCBI Taxonomy" id="2052148"/>
    <lineage>
        <taxon>Bacteria</taxon>
        <taxon>Bacteria division WOR-3</taxon>
    </lineage>
</organism>
<gene>
    <name evidence="9" type="ORF">ENV67_00085</name>
</gene>
<reference evidence="9" key="1">
    <citation type="journal article" date="2020" name="mSystems">
        <title>Genome- and Community-Level Interaction Insights into Carbon Utilization and Element Cycling Functions of Hydrothermarchaeota in Hydrothermal Sediment.</title>
        <authorList>
            <person name="Zhou Z."/>
            <person name="Liu Y."/>
            <person name="Xu W."/>
            <person name="Pan J."/>
            <person name="Luo Z.H."/>
            <person name="Li M."/>
        </authorList>
    </citation>
    <scope>NUCLEOTIDE SEQUENCE [LARGE SCALE GENOMIC DNA]</scope>
    <source>
        <strain evidence="9">SpSt-780</strain>
    </source>
</reference>
<evidence type="ECO:0000256" key="7">
    <source>
        <dbReference type="SAM" id="Coils"/>
    </source>
</evidence>
<dbReference type="InterPro" id="IPR029016">
    <property type="entry name" value="GAF-like_dom_sf"/>
</dbReference>
<evidence type="ECO:0000313" key="9">
    <source>
        <dbReference type="EMBL" id="HGW90927.1"/>
    </source>
</evidence>
<dbReference type="InterPro" id="IPR036097">
    <property type="entry name" value="HisK_dim/P_sf"/>
</dbReference>
<dbReference type="SMART" id="SM00387">
    <property type="entry name" value="HATPase_c"/>
    <property type="match status" value="1"/>
</dbReference>
<dbReference type="PANTHER" id="PTHR43711:SF1">
    <property type="entry name" value="HISTIDINE KINASE 1"/>
    <property type="match status" value="1"/>
</dbReference>
<dbReference type="Gene3D" id="3.30.565.10">
    <property type="entry name" value="Histidine kinase-like ATPase, C-terminal domain"/>
    <property type="match status" value="1"/>
</dbReference>
<keyword evidence="4" id="KW-0808">Transferase</keyword>
<dbReference type="CDD" id="cd00082">
    <property type="entry name" value="HisKA"/>
    <property type="match status" value="1"/>
</dbReference>
<dbReference type="Gene3D" id="1.10.287.130">
    <property type="match status" value="1"/>
</dbReference>
<evidence type="ECO:0000256" key="6">
    <source>
        <dbReference type="ARBA" id="ARBA00023012"/>
    </source>
</evidence>
<dbReference type="PRINTS" id="PR00344">
    <property type="entry name" value="BCTRLSENSOR"/>
</dbReference>
<dbReference type="EMBL" id="DTHG01000001">
    <property type="protein sequence ID" value="HGW90927.1"/>
    <property type="molecule type" value="Genomic_DNA"/>
</dbReference>
<dbReference type="SUPFAM" id="SSF55874">
    <property type="entry name" value="ATPase domain of HSP90 chaperone/DNA topoisomerase II/histidine kinase"/>
    <property type="match status" value="1"/>
</dbReference>
<dbReference type="SUPFAM" id="SSF47384">
    <property type="entry name" value="Homodimeric domain of signal transducing histidine kinase"/>
    <property type="match status" value="1"/>
</dbReference>
<dbReference type="InterPro" id="IPR050736">
    <property type="entry name" value="Sensor_HK_Regulatory"/>
</dbReference>
<feature type="coiled-coil region" evidence="7">
    <location>
        <begin position="186"/>
        <end position="220"/>
    </location>
</feature>
<dbReference type="PROSITE" id="PS50109">
    <property type="entry name" value="HIS_KIN"/>
    <property type="match status" value="1"/>
</dbReference>
<dbReference type="EC" id="2.7.13.3" evidence="2"/>
<accession>A0A7C4YG16</accession>
<comment type="catalytic activity">
    <reaction evidence="1">
        <text>ATP + protein L-histidine = ADP + protein N-phospho-L-histidine.</text>
        <dbReference type="EC" id="2.7.13.3"/>
    </reaction>
</comment>
<evidence type="ECO:0000256" key="2">
    <source>
        <dbReference type="ARBA" id="ARBA00012438"/>
    </source>
</evidence>
<dbReference type="SUPFAM" id="SSF55781">
    <property type="entry name" value="GAF domain-like"/>
    <property type="match status" value="2"/>
</dbReference>
<evidence type="ECO:0000256" key="4">
    <source>
        <dbReference type="ARBA" id="ARBA00022679"/>
    </source>
</evidence>
<dbReference type="SMART" id="SM00388">
    <property type="entry name" value="HisKA"/>
    <property type="match status" value="1"/>
</dbReference>
<keyword evidence="5 9" id="KW-0418">Kinase</keyword>
<dbReference type="InterPro" id="IPR005467">
    <property type="entry name" value="His_kinase_dom"/>
</dbReference>
<keyword evidence="6" id="KW-0902">Two-component regulatory system</keyword>
<dbReference type="PANTHER" id="PTHR43711">
    <property type="entry name" value="TWO-COMPONENT HISTIDINE KINASE"/>
    <property type="match status" value="1"/>
</dbReference>
<dbReference type="CDD" id="cd00075">
    <property type="entry name" value="HATPase"/>
    <property type="match status" value="1"/>
</dbReference>
<comment type="caution">
    <text evidence="9">The sequence shown here is derived from an EMBL/GenBank/DDBJ whole genome shotgun (WGS) entry which is preliminary data.</text>
</comment>
<dbReference type="AlphaFoldDB" id="A0A7C4YG16"/>
<dbReference type="InterPro" id="IPR036890">
    <property type="entry name" value="HATPase_C_sf"/>
</dbReference>
<dbReference type="Pfam" id="PF02518">
    <property type="entry name" value="HATPase_c"/>
    <property type="match status" value="1"/>
</dbReference>
<dbReference type="Gene3D" id="3.30.450.40">
    <property type="match status" value="1"/>
</dbReference>
<protein>
    <recommendedName>
        <fullName evidence="2">histidine kinase</fullName>
        <ecNumber evidence="2">2.7.13.3</ecNumber>
    </recommendedName>
</protein>
<feature type="domain" description="Histidine kinase" evidence="8">
    <location>
        <begin position="229"/>
        <end position="435"/>
    </location>
</feature>
<proteinExistence type="predicted"/>
<evidence type="ECO:0000259" key="8">
    <source>
        <dbReference type="PROSITE" id="PS50109"/>
    </source>
</evidence>
<evidence type="ECO:0000256" key="3">
    <source>
        <dbReference type="ARBA" id="ARBA00022553"/>
    </source>
</evidence>
<evidence type="ECO:0000256" key="1">
    <source>
        <dbReference type="ARBA" id="ARBA00000085"/>
    </source>
</evidence>
<dbReference type="InterPro" id="IPR003594">
    <property type="entry name" value="HATPase_dom"/>
</dbReference>
<evidence type="ECO:0000256" key="5">
    <source>
        <dbReference type="ARBA" id="ARBA00022777"/>
    </source>
</evidence>
<name>A0A7C4YG16_UNCW3</name>
<sequence>MDIEFEKLWRISRELHLSLDLDDSLCRILTALTAGEGLAFNYAILMEKKEERLKPRLKIGPETKDEAFKIWAEMSKVSSGLEELLDSCQTRRATAKIETDDFIYLSEIPEHLLSDGSIKIDEPASLPSSLQRFINYFPSVIVPLKSESGLLGLIIADNRYTHNPITEKDLKTLDLYAAIASNVIERSILFENVKNKQTELENALKELKESQMSLMRLEKFATIGEIASTFAHELRTPIAIIGGYSEKLLKKFELPQDIKNYIQIISKTSKRVELIIQNLSDYIRSPVPDYKEFELNKFLDNIVSFIDIELEKKKIQLKKDYKEEINIIADSSLLEHAFLNVLRNSIDAIENNGEIIIKSYRENGLAVVEIKDNGSGIPEEIMKNLFIPFHTLKTDGLGLGLAITKKIIILHNGKIDVESKEGEGTIVRIKIPLRREENGKKNSLS</sequence>
<dbReference type="GO" id="GO:0000155">
    <property type="term" value="F:phosphorelay sensor kinase activity"/>
    <property type="evidence" value="ECO:0007669"/>
    <property type="project" value="InterPro"/>
</dbReference>
<keyword evidence="7" id="KW-0175">Coiled coil</keyword>